<evidence type="ECO:0000313" key="5">
    <source>
        <dbReference type="EMBL" id="AMK77748.1"/>
    </source>
</evidence>
<dbReference type="InterPro" id="IPR050642">
    <property type="entry name" value="PDH_E1_Alpha_Subunit"/>
</dbReference>
<dbReference type="PANTHER" id="PTHR11516">
    <property type="entry name" value="PYRUVATE DEHYDROGENASE E1 COMPONENT, ALPHA SUBUNIT BACTERIAL AND ORGANELLAR"/>
    <property type="match status" value="1"/>
</dbReference>
<evidence type="ECO:0000259" key="4">
    <source>
        <dbReference type="Pfam" id="PF00676"/>
    </source>
</evidence>
<accession>A0A126T6S1</accession>
<dbReference type="InterPro" id="IPR029061">
    <property type="entry name" value="THDP-binding"/>
</dbReference>
<organism evidence="5 6">
    <name type="scientific">Methylomonas denitrificans</name>
    <dbReference type="NCBI Taxonomy" id="1538553"/>
    <lineage>
        <taxon>Bacteria</taxon>
        <taxon>Pseudomonadati</taxon>
        <taxon>Pseudomonadota</taxon>
        <taxon>Gammaproteobacteria</taxon>
        <taxon>Methylococcales</taxon>
        <taxon>Methylococcaceae</taxon>
        <taxon>Methylomonas</taxon>
    </lineage>
</organism>
<dbReference type="Pfam" id="PF00676">
    <property type="entry name" value="E1_dh"/>
    <property type="match status" value="1"/>
</dbReference>
<proteinExistence type="predicted"/>
<dbReference type="Proteomes" id="UP000030512">
    <property type="component" value="Chromosome"/>
</dbReference>
<dbReference type="PANTHER" id="PTHR11516:SF60">
    <property type="entry name" value="PYRUVATE DEHYDROGENASE E1 COMPONENT SUBUNIT ALPHA"/>
    <property type="match status" value="1"/>
</dbReference>
<dbReference type="KEGG" id="mdn:JT25_014905"/>
<dbReference type="AlphaFoldDB" id="A0A126T6S1"/>
<gene>
    <name evidence="5" type="ORF">JT25_014905</name>
</gene>
<evidence type="ECO:0000256" key="1">
    <source>
        <dbReference type="ARBA" id="ARBA00001964"/>
    </source>
</evidence>
<dbReference type="EMBL" id="CP014476">
    <property type="protein sequence ID" value="AMK77748.1"/>
    <property type="molecule type" value="Genomic_DNA"/>
</dbReference>
<name>A0A126T6S1_9GAMM</name>
<dbReference type="OrthoDB" id="9766715at2"/>
<dbReference type="InterPro" id="IPR001017">
    <property type="entry name" value="DH_E1"/>
</dbReference>
<keyword evidence="3" id="KW-0786">Thiamine pyrophosphate</keyword>
<dbReference type="STRING" id="1538553.JT25_014905"/>
<dbReference type="Gene3D" id="3.40.50.970">
    <property type="match status" value="1"/>
</dbReference>
<dbReference type="GO" id="GO:0006086">
    <property type="term" value="P:pyruvate decarboxylation to acetyl-CoA"/>
    <property type="evidence" value="ECO:0007669"/>
    <property type="project" value="TreeGrafter"/>
</dbReference>
<reference evidence="5 6" key="1">
    <citation type="journal article" date="2015" name="Environ. Microbiol.">
        <title>Methane oxidation coupled to nitrate reduction under hypoxia by the Gammaproteobacterium Methylomonas denitrificans, sp. nov. type strain FJG1.</title>
        <authorList>
            <person name="Kits K.D."/>
            <person name="Klotz M.G."/>
            <person name="Stein L.Y."/>
        </authorList>
    </citation>
    <scope>NUCLEOTIDE SEQUENCE [LARGE SCALE GENOMIC DNA]</scope>
    <source>
        <strain evidence="5 6">FJG1</strain>
    </source>
</reference>
<comment type="cofactor">
    <cofactor evidence="1">
        <name>thiamine diphosphate</name>
        <dbReference type="ChEBI" id="CHEBI:58937"/>
    </cofactor>
</comment>
<dbReference type="SUPFAM" id="SSF52518">
    <property type="entry name" value="Thiamin diphosphate-binding fold (THDP-binding)"/>
    <property type="match status" value="1"/>
</dbReference>
<dbReference type="CDD" id="cd02000">
    <property type="entry name" value="TPP_E1_PDC_ADC_BCADC"/>
    <property type="match status" value="1"/>
</dbReference>
<dbReference type="GO" id="GO:0004739">
    <property type="term" value="F:pyruvate dehydrogenase (acetyl-transferring) activity"/>
    <property type="evidence" value="ECO:0007669"/>
    <property type="project" value="TreeGrafter"/>
</dbReference>
<evidence type="ECO:0000256" key="2">
    <source>
        <dbReference type="ARBA" id="ARBA00023002"/>
    </source>
</evidence>
<protein>
    <submittedName>
        <fullName evidence="5">Acetoin dehydrogenase</fullName>
    </submittedName>
</protein>
<feature type="domain" description="Dehydrogenase E1 component" evidence="4">
    <location>
        <begin position="16"/>
        <end position="332"/>
    </location>
</feature>
<sequence length="342" mass="37342">MTAMSQAPADLKHLYYQMLRIRRAEEAIARRYAEQQMRCPTHLCIGEEAIAIGVCAHLTTQDKVFSNHRGHGHYLAKGGDLPRLLAELYGFAEGCCGGRGGSMHLTDLAAGFIASTPIVGGTVPLAAGYAWAEQMKKSVTAQGGASAAGGRTPGATNVVVIFFGDGCFEEGVMHETMNFAVLKKLPLLFICENNQYSVMTPLAERQPKRDIYKIAAAHGLTAVSGDGNRVDDVYELAQAAVANARNGLGPQFLELHTHRWPEHCGPNEDDDLGYRNPGELAEWKLRCPLLQTRQVLLAERLSNDAELAHMETKLAEEIEQAFARALQGSRPTIERMGQHLYA</sequence>
<evidence type="ECO:0000313" key="6">
    <source>
        <dbReference type="Proteomes" id="UP000030512"/>
    </source>
</evidence>
<keyword evidence="6" id="KW-1185">Reference proteome</keyword>
<evidence type="ECO:0000256" key="3">
    <source>
        <dbReference type="ARBA" id="ARBA00023052"/>
    </source>
</evidence>
<keyword evidence="2" id="KW-0560">Oxidoreductase</keyword>